<dbReference type="PANTHER" id="PTHR44688">
    <property type="entry name" value="DNA-BINDING TRANSCRIPTIONAL ACTIVATOR DEVR_DOSR"/>
    <property type="match status" value="1"/>
</dbReference>
<dbReference type="SUPFAM" id="SSF55781">
    <property type="entry name" value="GAF domain-like"/>
    <property type="match status" value="1"/>
</dbReference>
<dbReference type="InterPro" id="IPR016032">
    <property type="entry name" value="Sig_transdc_resp-reg_C-effctor"/>
</dbReference>
<dbReference type="GO" id="GO:0003677">
    <property type="term" value="F:DNA binding"/>
    <property type="evidence" value="ECO:0007669"/>
    <property type="project" value="UniProtKB-KW"/>
</dbReference>
<feature type="domain" description="HTH luxR-type" evidence="4">
    <location>
        <begin position="288"/>
        <end position="353"/>
    </location>
</feature>
<keyword evidence="6" id="KW-1185">Reference proteome</keyword>
<dbReference type="GO" id="GO:0045892">
    <property type="term" value="P:negative regulation of DNA-templated transcription"/>
    <property type="evidence" value="ECO:0007669"/>
    <property type="project" value="UniProtKB-ARBA"/>
</dbReference>
<dbReference type="Pfam" id="PF00196">
    <property type="entry name" value="GerE"/>
    <property type="match status" value="1"/>
</dbReference>
<gene>
    <name evidence="5" type="ORF">DQG23_01455</name>
</gene>
<dbReference type="PANTHER" id="PTHR44688:SF16">
    <property type="entry name" value="DNA-BINDING TRANSCRIPTIONAL ACTIVATOR DEVR_DOSR"/>
    <property type="match status" value="1"/>
</dbReference>
<dbReference type="SUPFAM" id="SSF46894">
    <property type="entry name" value="C-terminal effector domain of the bipartite response regulators"/>
    <property type="match status" value="1"/>
</dbReference>
<dbReference type="PROSITE" id="PS50043">
    <property type="entry name" value="HTH_LUXR_2"/>
    <property type="match status" value="1"/>
</dbReference>
<proteinExistence type="predicted"/>
<dbReference type="EMBL" id="QMFB01000001">
    <property type="protein sequence ID" value="RAV22900.1"/>
    <property type="molecule type" value="Genomic_DNA"/>
</dbReference>
<dbReference type="Gene3D" id="1.10.10.10">
    <property type="entry name" value="Winged helix-like DNA-binding domain superfamily/Winged helix DNA-binding domain"/>
    <property type="match status" value="1"/>
</dbReference>
<name>A0A329MTM8_9BACL</name>
<accession>A0A329MTM8</accession>
<dbReference type="AlphaFoldDB" id="A0A329MTM8"/>
<keyword evidence="2" id="KW-0238">DNA-binding</keyword>
<dbReference type="RefSeq" id="WP_113029009.1">
    <property type="nucleotide sequence ID" value="NZ_QMFB01000001.1"/>
</dbReference>
<dbReference type="Gene3D" id="3.30.450.40">
    <property type="match status" value="1"/>
</dbReference>
<reference evidence="5 6" key="1">
    <citation type="journal article" date="2009" name="Int. J. Syst. Evol. Microbiol.">
        <title>Paenibacillus contaminans sp. nov., isolated from a contaminated laboratory plate.</title>
        <authorList>
            <person name="Chou J.H."/>
            <person name="Lee J.H."/>
            <person name="Lin M.C."/>
            <person name="Chang P.S."/>
            <person name="Arun A.B."/>
            <person name="Young C.C."/>
            <person name="Chen W.M."/>
        </authorList>
    </citation>
    <scope>NUCLEOTIDE SEQUENCE [LARGE SCALE GENOMIC DNA]</scope>
    <source>
        <strain evidence="5 6">CKOBP-6</strain>
    </source>
</reference>
<keyword evidence="3" id="KW-0804">Transcription</keyword>
<evidence type="ECO:0000256" key="2">
    <source>
        <dbReference type="ARBA" id="ARBA00023125"/>
    </source>
</evidence>
<dbReference type="InterPro" id="IPR000792">
    <property type="entry name" value="Tscrpt_reg_LuxR_C"/>
</dbReference>
<comment type="caution">
    <text evidence="5">The sequence shown here is derived from an EMBL/GenBank/DDBJ whole genome shotgun (WGS) entry which is preliminary data.</text>
</comment>
<dbReference type="Proteomes" id="UP000250369">
    <property type="component" value="Unassembled WGS sequence"/>
</dbReference>
<dbReference type="OrthoDB" id="9815744at2"/>
<dbReference type="PRINTS" id="PR00038">
    <property type="entry name" value="HTHLUXR"/>
</dbReference>
<organism evidence="5 6">
    <name type="scientific">Paenibacillus contaminans</name>
    <dbReference type="NCBI Taxonomy" id="450362"/>
    <lineage>
        <taxon>Bacteria</taxon>
        <taxon>Bacillati</taxon>
        <taxon>Bacillota</taxon>
        <taxon>Bacilli</taxon>
        <taxon>Bacillales</taxon>
        <taxon>Paenibacillaceae</taxon>
        <taxon>Paenibacillus</taxon>
    </lineage>
</organism>
<evidence type="ECO:0000313" key="6">
    <source>
        <dbReference type="Proteomes" id="UP000250369"/>
    </source>
</evidence>
<sequence>MPSQHETLKRKIDSLARTAASSQSFRIALLRKLREAIPFDAACCTLVDPQTLLSTGAVTEEGVESIHQALFANEYLQEDVNRFTDLALEADPVASLHGTTEGQPERSARYRNVLHPAGFRDEMRAALVFKGGCYGYLTLFRLQDQPVFQKRERSLLSSLVPAIAFHLRSTSMLMPDDGAERSEEQPGILIVSESLAVLSSNEASEHWLSMLRNWENADIAALPKPVQAVCFRALSESGEGSASTAKVCMRTPEGRYMTIRASKLTSSTRQTQLAVWFEQAAPSDVLPVIAESYGLSEREKRVLACIIQGQSTKSIARMLNISAYTVQDHLKSIFAKTGISSRSELIWQLYSRFSPDSGF</sequence>
<keyword evidence="1" id="KW-0805">Transcription regulation</keyword>
<evidence type="ECO:0000256" key="1">
    <source>
        <dbReference type="ARBA" id="ARBA00023015"/>
    </source>
</evidence>
<dbReference type="InterPro" id="IPR029016">
    <property type="entry name" value="GAF-like_dom_sf"/>
</dbReference>
<evidence type="ECO:0000256" key="3">
    <source>
        <dbReference type="ARBA" id="ARBA00023163"/>
    </source>
</evidence>
<dbReference type="CDD" id="cd06170">
    <property type="entry name" value="LuxR_C_like"/>
    <property type="match status" value="1"/>
</dbReference>
<evidence type="ECO:0000259" key="4">
    <source>
        <dbReference type="PROSITE" id="PS50043"/>
    </source>
</evidence>
<protein>
    <submittedName>
        <fullName evidence="5">LuxR family transcriptional regulator</fullName>
    </submittedName>
</protein>
<dbReference type="PROSITE" id="PS00622">
    <property type="entry name" value="HTH_LUXR_1"/>
    <property type="match status" value="1"/>
</dbReference>
<dbReference type="InterPro" id="IPR036388">
    <property type="entry name" value="WH-like_DNA-bd_sf"/>
</dbReference>
<dbReference type="SMART" id="SM00421">
    <property type="entry name" value="HTH_LUXR"/>
    <property type="match status" value="1"/>
</dbReference>
<evidence type="ECO:0000313" key="5">
    <source>
        <dbReference type="EMBL" id="RAV22900.1"/>
    </source>
</evidence>